<dbReference type="GO" id="GO:0007165">
    <property type="term" value="P:signal transduction"/>
    <property type="evidence" value="ECO:0007669"/>
    <property type="project" value="TreeGrafter"/>
</dbReference>
<evidence type="ECO:0000256" key="4">
    <source>
        <dbReference type="ARBA" id="ARBA00022825"/>
    </source>
</evidence>
<accession>A0A1F7SNN4</accession>
<dbReference type="PANTHER" id="PTHR32060:SF30">
    <property type="entry name" value="CARBOXY-TERMINAL PROCESSING PROTEASE CTPA"/>
    <property type="match status" value="1"/>
</dbReference>
<evidence type="ECO:0000256" key="7">
    <source>
        <dbReference type="SAM" id="Phobius"/>
    </source>
</evidence>
<dbReference type="EMBL" id="MGDI01000001">
    <property type="protein sequence ID" value="OGL55392.1"/>
    <property type="molecule type" value="Genomic_DNA"/>
</dbReference>
<organism evidence="9 10">
    <name type="scientific">Candidatus Schekmanbacteria bacterium RIFCSPLOWO2_12_FULL_38_15</name>
    <dbReference type="NCBI Taxonomy" id="1817883"/>
    <lineage>
        <taxon>Bacteria</taxon>
        <taxon>Candidatus Schekmaniibacteriota</taxon>
    </lineage>
</organism>
<dbReference type="Gene3D" id="2.30.42.10">
    <property type="match status" value="1"/>
</dbReference>
<feature type="domain" description="PDZ" evidence="8">
    <location>
        <begin position="90"/>
        <end position="156"/>
    </location>
</feature>
<evidence type="ECO:0000259" key="8">
    <source>
        <dbReference type="PROSITE" id="PS50106"/>
    </source>
</evidence>
<sequence length="453" mass="50477">MLKKKNLYVAIAVMTIAAVLGIAIKAKVEERRDEIYEKLSVFTQAFTLVKGQYIDAEKTKDKDLIYGAINGMLNTLDPHSSFLPPDMYKEMQIETQGKFGGVGIQISMVKDQLTVITPIDDTPAFKAGIKPLDRIVKINGESTRGVSLTDAVKKMRGPKGTNVTITIMRDSFKEPKDFVLERDIIKIKSIKSKILDDIGYLRITQFQEDTSRELDNALNDILKSNIKGLVLDLRNNPGGLLNMASDVCDRFLKEGKLLVYTVDQSGKRDLEFISKKTPLCPNIPMAVLVNSGSASASEIVAGALQDWERAVVIGVKTFGKGSVQTVIPLSDGSALRLTTSRYYTPKGRSIQEKGIMPDIEVEEAEPSPDKKEQRFFLREKDLENHLKNEAATEKTGTKDSKEKKEVEKEPQPEEILQSITSQEIDPSKDYQLKRAIEILKGHTILQKLSEQAS</sequence>
<keyword evidence="7" id="KW-0472">Membrane</keyword>
<name>A0A1F7SNN4_9BACT</name>
<dbReference type="SMART" id="SM00245">
    <property type="entry name" value="TSPc"/>
    <property type="match status" value="1"/>
</dbReference>
<feature type="compositionally biased region" description="Basic and acidic residues" evidence="6">
    <location>
        <begin position="386"/>
        <end position="411"/>
    </location>
</feature>
<proteinExistence type="inferred from homology"/>
<keyword evidence="7" id="KW-1133">Transmembrane helix</keyword>
<dbReference type="STRING" id="1817883.A3G31_01100"/>
<protein>
    <recommendedName>
        <fullName evidence="8">PDZ domain-containing protein</fullName>
    </recommendedName>
</protein>
<dbReference type="InterPro" id="IPR036034">
    <property type="entry name" value="PDZ_sf"/>
</dbReference>
<evidence type="ECO:0000256" key="2">
    <source>
        <dbReference type="ARBA" id="ARBA00022670"/>
    </source>
</evidence>
<dbReference type="PANTHER" id="PTHR32060">
    <property type="entry name" value="TAIL-SPECIFIC PROTEASE"/>
    <property type="match status" value="1"/>
</dbReference>
<dbReference type="SUPFAM" id="SSF52096">
    <property type="entry name" value="ClpP/crotonase"/>
    <property type="match status" value="1"/>
</dbReference>
<keyword evidence="4 5" id="KW-0720">Serine protease</keyword>
<comment type="caution">
    <text evidence="9">The sequence shown here is derived from an EMBL/GenBank/DDBJ whole genome shotgun (WGS) entry which is preliminary data.</text>
</comment>
<dbReference type="InterPro" id="IPR029045">
    <property type="entry name" value="ClpP/crotonase-like_dom_sf"/>
</dbReference>
<keyword evidence="3 5" id="KW-0378">Hydrolase</keyword>
<dbReference type="InterPro" id="IPR004447">
    <property type="entry name" value="Peptidase_S41A"/>
</dbReference>
<dbReference type="GO" id="GO:0006508">
    <property type="term" value="P:proteolysis"/>
    <property type="evidence" value="ECO:0007669"/>
    <property type="project" value="UniProtKB-KW"/>
</dbReference>
<gene>
    <name evidence="9" type="ORF">A3G31_01100</name>
</gene>
<dbReference type="Pfam" id="PF03572">
    <property type="entry name" value="Peptidase_S41"/>
    <property type="match status" value="1"/>
</dbReference>
<dbReference type="Gene3D" id="3.90.226.10">
    <property type="entry name" value="2-enoyl-CoA Hydratase, Chain A, domain 1"/>
    <property type="match status" value="1"/>
</dbReference>
<evidence type="ECO:0000256" key="1">
    <source>
        <dbReference type="ARBA" id="ARBA00009179"/>
    </source>
</evidence>
<feature type="transmembrane region" description="Helical" evidence="7">
    <location>
        <begin position="7"/>
        <end position="24"/>
    </location>
</feature>
<comment type="similarity">
    <text evidence="1 5">Belongs to the peptidase S41A family.</text>
</comment>
<dbReference type="GO" id="GO:0008236">
    <property type="term" value="F:serine-type peptidase activity"/>
    <property type="evidence" value="ECO:0007669"/>
    <property type="project" value="UniProtKB-KW"/>
</dbReference>
<evidence type="ECO:0000256" key="3">
    <source>
        <dbReference type="ARBA" id="ARBA00022801"/>
    </source>
</evidence>
<feature type="region of interest" description="Disordered" evidence="6">
    <location>
        <begin position="386"/>
        <end position="422"/>
    </location>
</feature>
<dbReference type="SMART" id="SM00228">
    <property type="entry name" value="PDZ"/>
    <property type="match status" value="1"/>
</dbReference>
<dbReference type="InterPro" id="IPR005151">
    <property type="entry name" value="Tail-specific_protease"/>
</dbReference>
<dbReference type="Pfam" id="PF00595">
    <property type="entry name" value="PDZ"/>
    <property type="match status" value="1"/>
</dbReference>
<dbReference type="PROSITE" id="PS50106">
    <property type="entry name" value="PDZ"/>
    <property type="match status" value="1"/>
</dbReference>
<evidence type="ECO:0000313" key="10">
    <source>
        <dbReference type="Proteomes" id="UP000178082"/>
    </source>
</evidence>
<dbReference type="AlphaFoldDB" id="A0A1F7SNN4"/>
<dbReference type="FunFam" id="2.30.42.10:FF:000063">
    <property type="entry name" value="Peptidase, S41 family"/>
    <property type="match status" value="1"/>
</dbReference>
<dbReference type="SUPFAM" id="SSF50156">
    <property type="entry name" value="PDZ domain-like"/>
    <property type="match status" value="1"/>
</dbReference>
<dbReference type="CDD" id="cd07560">
    <property type="entry name" value="Peptidase_S41_CPP"/>
    <property type="match status" value="1"/>
</dbReference>
<reference evidence="9 10" key="1">
    <citation type="journal article" date="2016" name="Nat. Commun.">
        <title>Thousands of microbial genomes shed light on interconnected biogeochemical processes in an aquifer system.</title>
        <authorList>
            <person name="Anantharaman K."/>
            <person name="Brown C.T."/>
            <person name="Hug L.A."/>
            <person name="Sharon I."/>
            <person name="Castelle C.J."/>
            <person name="Probst A.J."/>
            <person name="Thomas B.C."/>
            <person name="Singh A."/>
            <person name="Wilkins M.J."/>
            <person name="Karaoz U."/>
            <person name="Brodie E.L."/>
            <person name="Williams K.H."/>
            <person name="Hubbard S.S."/>
            <person name="Banfield J.F."/>
        </authorList>
    </citation>
    <scope>NUCLEOTIDE SEQUENCE [LARGE SCALE GENOMIC DNA]</scope>
</reference>
<dbReference type="Pfam" id="PF22694">
    <property type="entry name" value="CtpB_N-like"/>
    <property type="match status" value="1"/>
</dbReference>
<dbReference type="GO" id="GO:0030288">
    <property type="term" value="C:outer membrane-bounded periplasmic space"/>
    <property type="evidence" value="ECO:0007669"/>
    <property type="project" value="TreeGrafter"/>
</dbReference>
<dbReference type="GO" id="GO:0004175">
    <property type="term" value="F:endopeptidase activity"/>
    <property type="evidence" value="ECO:0007669"/>
    <property type="project" value="TreeGrafter"/>
</dbReference>
<keyword evidence="2 5" id="KW-0645">Protease</keyword>
<keyword evidence="7" id="KW-0812">Transmembrane</keyword>
<dbReference type="NCBIfam" id="TIGR00225">
    <property type="entry name" value="prc"/>
    <property type="match status" value="1"/>
</dbReference>
<evidence type="ECO:0000313" key="9">
    <source>
        <dbReference type="EMBL" id="OGL55392.1"/>
    </source>
</evidence>
<dbReference type="FunFam" id="3.90.226.10:FF:000029">
    <property type="entry name" value="Peptidase, S41 family"/>
    <property type="match status" value="1"/>
</dbReference>
<evidence type="ECO:0000256" key="6">
    <source>
        <dbReference type="SAM" id="MobiDB-lite"/>
    </source>
</evidence>
<evidence type="ECO:0000256" key="5">
    <source>
        <dbReference type="RuleBase" id="RU004404"/>
    </source>
</evidence>
<dbReference type="CDD" id="cd06782">
    <property type="entry name" value="cpPDZ_CPP-like"/>
    <property type="match status" value="1"/>
</dbReference>
<dbReference type="InterPro" id="IPR001478">
    <property type="entry name" value="PDZ"/>
</dbReference>
<dbReference type="Gene3D" id="3.30.750.44">
    <property type="match status" value="1"/>
</dbReference>
<dbReference type="Proteomes" id="UP000178082">
    <property type="component" value="Unassembled WGS sequence"/>
</dbReference>
<dbReference type="InterPro" id="IPR055210">
    <property type="entry name" value="CtpA/B_N"/>
</dbReference>